<dbReference type="EMBL" id="KZ678131">
    <property type="protein sequence ID" value="PSN70922.1"/>
    <property type="molecule type" value="Genomic_DNA"/>
</dbReference>
<gene>
    <name evidence="2" type="ORF">BS50DRAFT_630975</name>
</gene>
<feature type="compositionally biased region" description="Basic and acidic residues" evidence="1">
    <location>
        <begin position="313"/>
        <end position="334"/>
    </location>
</feature>
<evidence type="ECO:0000313" key="2">
    <source>
        <dbReference type="EMBL" id="PSN70922.1"/>
    </source>
</evidence>
<feature type="compositionally biased region" description="Polar residues" evidence="1">
    <location>
        <begin position="336"/>
        <end position="346"/>
    </location>
</feature>
<evidence type="ECO:0000256" key="1">
    <source>
        <dbReference type="SAM" id="MobiDB-lite"/>
    </source>
</evidence>
<accession>A0A2T2NZU0</accession>
<keyword evidence="3" id="KW-1185">Reference proteome</keyword>
<organism evidence="2 3">
    <name type="scientific">Corynespora cassiicola Philippines</name>
    <dbReference type="NCBI Taxonomy" id="1448308"/>
    <lineage>
        <taxon>Eukaryota</taxon>
        <taxon>Fungi</taxon>
        <taxon>Dikarya</taxon>
        <taxon>Ascomycota</taxon>
        <taxon>Pezizomycotina</taxon>
        <taxon>Dothideomycetes</taxon>
        <taxon>Pleosporomycetidae</taxon>
        <taxon>Pleosporales</taxon>
        <taxon>Corynesporascaceae</taxon>
        <taxon>Corynespora</taxon>
    </lineage>
</organism>
<protein>
    <submittedName>
        <fullName evidence="2">Uncharacterized protein</fullName>
    </submittedName>
</protein>
<evidence type="ECO:0000313" key="3">
    <source>
        <dbReference type="Proteomes" id="UP000240883"/>
    </source>
</evidence>
<dbReference type="Proteomes" id="UP000240883">
    <property type="component" value="Unassembled WGS sequence"/>
</dbReference>
<feature type="compositionally biased region" description="Polar residues" evidence="1">
    <location>
        <begin position="290"/>
        <end position="299"/>
    </location>
</feature>
<name>A0A2T2NZU0_CORCC</name>
<dbReference type="AlphaFoldDB" id="A0A2T2NZU0"/>
<feature type="region of interest" description="Disordered" evidence="1">
    <location>
        <begin position="249"/>
        <end position="346"/>
    </location>
</feature>
<proteinExistence type="predicted"/>
<sequence>MEKLMGSDANYLFPRMFVILGIPSITDEVHGENAARQWQFVLNLIDTYKTDILGSGMNINEKFEMQIFLDSEHFLVGDTSLDMIRNQLQSVNAGNKDGIQVLTFAGIFNDVEKIWTRDYVEEAIFITFNPQNPIRQLLCDFSEPPEYSKKYYCDYRTSERVRNWLSKDRYQSVDFTNDEVLGKTKLFLAKGHESRNPTPSPGSSSTHMCLSPKTDFCFIGQASGELVQIQGDKLYMKFVTNSRDVCTAQSKKMSQGQEVSPLSPRPDIQSSEQKDQEASMPGTPDDSMNVAENASTPTTEGGKKVMPKKRRVAKDDSTPKSTDKKKEAKQRADHGSSATRRSQFDT</sequence>
<feature type="compositionally biased region" description="Polar residues" evidence="1">
    <location>
        <begin position="249"/>
        <end position="260"/>
    </location>
</feature>
<reference evidence="2 3" key="1">
    <citation type="journal article" date="2018" name="Front. Microbiol.">
        <title>Genome-Wide Analysis of Corynespora cassiicola Leaf Fall Disease Putative Effectors.</title>
        <authorList>
            <person name="Lopez D."/>
            <person name="Ribeiro S."/>
            <person name="Label P."/>
            <person name="Fumanal B."/>
            <person name="Venisse J.S."/>
            <person name="Kohler A."/>
            <person name="de Oliveira R.R."/>
            <person name="Labutti K."/>
            <person name="Lipzen A."/>
            <person name="Lail K."/>
            <person name="Bauer D."/>
            <person name="Ohm R.A."/>
            <person name="Barry K.W."/>
            <person name="Spatafora J."/>
            <person name="Grigoriev I.V."/>
            <person name="Martin F.M."/>
            <person name="Pujade-Renaud V."/>
        </authorList>
    </citation>
    <scope>NUCLEOTIDE SEQUENCE [LARGE SCALE GENOMIC DNA]</scope>
    <source>
        <strain evidence="2 3">Philippines</strain>
    </source>
</reference>